<proteinExistence type="predicted"/>
<dbReference type="PROSITE" id="PS51257">
    <property type="entry name" value="PROKAR_LIPOPROTEIN"/>
    <property type="match status" value="1"/>
</dbReference>
<sequence length="139" mass="14236">MSRQHGILGALATACLLATSWGIAYGAEHELGRLERIVKSGEYTAASGDLVEISVPSNPSTGPSNPAAKLKVSVHGDHLKKVGVYFAPPAKPLPGAPGEIRAYLTAHGNGTSKVTVTPISGSGQEGTPLEITLKVAKGE</sequence>
<dbReference type="KEGG" id="saci:Sinac_4247"/>
<evidence type="ECO:0000256" key="1">
    <source>
        <dbReference type="ARBA" id="ARBA00022690"/>
    </source>
</evidence>
<keyword evidence="2" id="KW-0789">Thiol protease inhibitor</keyword>
<dbReference type="SUPFAM" id="SSF141066">
    <property type="entry name" value="ICP-like"/>
    <property type="match status" value="1"/>
</dbReference>
<evidence type="ECO:0000313" key="3">
    <source>
        <dbReference type="EMBL" id="AGA28448.1"/>
    </source>
</evidence>
<accession>L0DI15</accession>
<keyword evidence="1" id="KW-0646">Protease inhibitor</keyword>
<dbReference type="Gene3D" id="2.60.40.2020">
    <property type="match status" value="1"/>
</dbReference>
<dbReference type="InterPro" id="IPR036331">
    <property type="entry name" value="Chagasin-like_sf"/>
</dbReference>
<dbReference type="Proteomes" id="UP000010798">
    <property type="component" value="Chromosome"/>
</dbReference>
<evidence type="ECO:0000256" key="2">
    <source>
        <dbReference type="ARBA" id="ARBA00022704"/>
    </source>
</evidence>
<reference evidence="3 4" key="1">
    <citation type="submission" date="2012-02" db="EMBL/GenBank/DDBJ databases">
        <title>Complete sequence of chromosome of Singulisphaera acidiphila DSM 18658.</title>
        <authorList>
            <consortium name="US DOE Joint Genome Institute (JGI-PGF)"/>
            <person name="Lucas S."/>
            <person name="Copeland A."/>
            <person name="Lapidus A."/>
            <person name="Glavina del Rio T."/>
            <person name="Dalin E."/>
            <person name="Tice H."/>
            <person name="Bruce D."/>
            <person name="Goodwin L."/>
            <person name="Pitluck S."/>
            <person name="Peters L."/>
            <person name="Ovchinnikova G."/>
            <person name="Chertkov O."/>
            <person name="Kyrpides N."/>
            <person name="Mavromatis K."/>
            <person name="Ivanova N."/>
            <person name="Brettin T."/>
            <person name="Detter J.C."/>
            <person name="Han C."/>
            <person name="Larimer F."/>
            <person name="Land M."/>
            <person name="Hauser L."/>
            <person name="Markowitz V."/>
            <person name="Cheng J.-F."/>
            <person name="Hugenholtz P."/>
            <person name="Woyke T."/>
            <person name="Wu D."/>
            <person name="Tindall B."/>
            <person name="Pomrenke H."/>
            <person name="Brambilla E."/>
            <person name="Klenk H.-P."/>
            <person name="Eisen J.A."/>
        </authorList>
    </citation>
    <scope>NUCLEOTIDE SEQUENCE [LARGE SCALE GENOMIC DNA]</scope>
    <source>
        <strain evidence="4">ATCC BAA-1392 / DSM 18658 / VKM B-2454 / MOB10</strain>
    </source>
</reference>
<protein>
    <submittedName>
        <fullName evidence="3">Uncharacterized protein</fullName>
    </submittedName>
</protein>
<dbReference type="RefSeq" id="WP_015247576.1">
    <property type="nucleotide sequence ID" value="NC_019892.1"/>
</dbReference>
<keyword evidence="4" id="KW-1185">Reference proteome</keyword>
<name>L0DI15_SINAD</name>
<gene>
    <name evidence="3" type="ordered locus">Sinac_4247</name>
</gene>
<dbReference type="GO" id="GO:0004869">
    <property type="term" value="F:cysteine-type endopeptidase inhibitor activity"/>
    <property type="evidence" value="ECO:0007669"/>
    <property type="project" value="UniProtKB-KW"/>
</dbReference>
<organism evidence="3 4">
    <name type="scientific">Singulisphaera acidiphila (strain ATCC BAA-1392 / DSM 18658 / VKM B-2454 / MOB10)</name>
    <dbReference type="NCBI Taxonomy" id="886293"/>
    <lineage>
        <taxon>Bacteria</taxon>
        <taxon>Pseudomonadati</taxon>
        <taxon>Planctomycetota</taxon>
        <taxon>Planctomycetia</taxon>
        <taxon>Isosphaerales</taxon>
        <taxon>Isosphaeraceae</taxon>
        <taxon>Singulisphaera</taxon>
    </lineage>
</organism>
<evidence type="ECO:0000313" key="4">
    <source>
        <dbReference type="Proteomes" id="UP000010798"/>
    </source>
</evidence>
<dbReference type="HOGENOM" id="CLU_1843778_0_0_0"/>
<dbReference type="AlphaFoldDB" id="L0DI15"/>
<dbReference type="EMBL" id="CP003364">
    <property type="protein sequence ID" value="AGA28448.1"/>
    <property type="molecule type" value="Genomic_DNA"/>
</dbReference>